<evidence type="ECO:0000259" key="6">
    <source>
        <dbReference type="Pfam" id="PF00251"/>
    </source>
</evidence>
<feature type="domain" description="Glycosyl hydrolase family 32 N-terminal" evidence="6">
    <location>
        <begin position="47"/>
        <end position="304"/>
    </location>
</feature>
<keyword evidence="9" id="KW-1185">Reference proteome</keyword>
<evidence type="ECO:0000313" key="8">
    <source>
        <dbReference type="EMBL" id="GGJ43469.1"/>
    </source>
</evidence>
<dbReference type="SUPFAM" id="SSF75005">
    <property type="entry name" value="Arabinanase/levansucrase/invertase"/>
    <property type="match status" value="1"/>
</dbReference>
<dbReference type="InterPro" id="IPR018053">
    <property type="entry name" value="Glyco_hydro_32_AS"/>
</dbReference>
<accession>A0ABQ2D2L4</accession>
<dbReference type="Proteomes" id="UP000632222">
    <property type="component" value="Unassembled WGS sequence"/>
</dbReference>
<dbReference type="PANTHER" id="PTHR42800">
    <property type="entry name" value="EXOINULINASE INUD (AFU_ORTHOLOGUE AFUA_5G00480)"/>
    <property type="match status" value="1"/>
</dbReference>
<dbReference type="Gene3D" id="2.60.120.560">
    <property type="entry name" value="Exo-inulinase, domain 1"/>
    <property type="match status" value="1"/>
</dbReference>
<reference evidence="9" key="1">
    <citation type="journal article" date="2019" name="Int. J. Syst. Evol. Microbiol.">
        <title>The Global Catalogue of Microorganisms (GCM) 10K type strain sequencing project: providing services to taxonomists for standard genome sequencing and annotation.</title>
        <authorList>
            <consortium name="The Broad Institute Genomics Platform"/>
            <consortium name="The Broad Institute Genome Sequencing Center for Infectious Disease"/>
            <person name="Wu L."/>
            <person name="Ma J."/>
        </authorList>
    </citation>
    <scope>NUCLEOTIDE SEQUENCE [LARGE SCALE GENOMIC DNA]</scope>
    <source>
        <strain evidence="9">JCM 14370</strain>
    </source>
</reference>
<feature type="signal peptide" evidence="5">
    <location>
        <begin position="1"/>
        <end position="25"/>
    </location>
</feature>
<keyword evidence="3 4" id="KW-0326">Glycosidase</keyword>
<dbReference type="PROSITE" id="PS00609">
    <property type="entry name" value="GLYCOSYL_HYDROL_F32"/>
    <property type="match status" value="1"/>
</dbReference>
<feature type="domain" description="Glycosyl hydrolase family 32 N-terminal" evidence="6">
    <location>
        <begin position="442"/>
        <end position="515"/>
    </location>
</feature>
<dbReference type="InterPro" id="IPR023296">
    <property type="entry name" value="Glyco_hydro_beta-prop_sf"/>
</dbReference>
<keyword evidence="5" id="KW-0732">Signal</keyword>
<evidence type="ECO:0000256" key="1">
    <source>
        <dbReference type="ARBA" id="ARBA00009902"/>
    </source>
</evidence>
<organism evidence="8 9">
    <name type="scientific">Deinococcus roseus</name>
    <dbReference type="NCBI Taxonomy" id="392414"/>
    <lineage>
        <taxon>Bacteria</taxon>
        <taxon>Thermotogati</taxon>
        <taxon>Deinococcota</taxon>
        <taxon>Deinococci</taxon>
        <taxon>Deinococcales</taxon>
        <taxon>Deinococcaceae</taxon>
        <taxon>Deinococcus</taxon>
    </lineage>
</organism>
<keyword evidence="2 4" id="KW-0378">Hydrolase</keyword>
<name>A0ABQ2D2L4_9DEIO</name>
<dbReference type="SMART" id="SM00640">
    <property type="entry name" value="Glyco_32"/>
    <property type="match status" value="1"/>
</dbReference>
<evidence type="ECO:0008006" key="10">
    <source>
        <dbReference type="Google" id="ProtNLM"/>
    </source>
</evidence>
<dbReference type="Pfam" id="PF00251">
    <property type="entry name" value="Glyco_hydro_32N"/>
    <property type="match status" value="2"/>
</dbReference>
<dbReference type="PROSITE" id="PS51257">
    <property type="entry name" value="PROKAR_LIPOPROTEIN"/>
    <property type="match status" value="1"/>
</dbReference>
<evidence type="ECO:0000256" key="2">
    <source>
        <dbReference type="ARBA" id="ARBA00022801"/>
    </source>
</evidence>
<protein>
    <recommendedName>
        <fullName evidence="10">Levanase</fullName>
    </recommendedName>
</protein>
<dbReference type="RefSeq" id="WP_189004148.1">
    <property type="nucleotide sequence ID" value="NZ_BMOD01000013.1"/>
</dbReference>
<evidence type="ECO:0000256" key="4">
    <source>
        <dbReference type="RuleBase" id="RU362110"/>
    </source>
</evidence>
<evidence type="ECO:0000259" key="7">
    <source>
        <dbReference type="Pfam" id="PF08244"/>
    </source>
</evidence>
<feature type="chain" id="PRO_5047163649" description="Levanase" evidence="5">
    <location>
        <begin position="26"/>
        <end position="679"/>
    </location>
</feature>
<feature type="domain" description="Glycosyl hydrolase family 32 C-terminal" evidence="7">
    <location>
        <begin position="529"/>
        <end position="672"/>
    </location>
</feature>
<dbReference type="Gene3D" id="2.115.10.20">
    <property type="entry name" value="Glycosyl hydrolase domain, family 43"/>
    <property type="match status" value="2"/>
</dbReference>
<evidence type="ECO:0000256" key="3">
    <source>
        <dbReference type="ARBA" id="ARBA00023295"/>
    </source>
</evidence>
<gene>
    <name evidence="8" type="ORF">GCM10008938_32170</name>
</gene>
<proteinExistence type="inferred from homology"/>
<dbReference type="CDD" id="cd18622">
    <property type="entry name" value="GH32_Inu-like"/>
    <property type="match status" value="1"/>
</dbReference>
<dbReference type="InterPro" id="IPR013189">
    <property type="entry name" value="Glyco_hydro_32_C"/>
</dbReference>
<dbReference type="SUPFAM" id="SSF49899">
    <property type="entry name" value="Concanavalin A-like lectins/glucanases"/>
    <property type="match status" value="1"/>
</dbReference>
<dbReference type="InterPro" id="IPR013148">
    <property type="entry name" value="Glyco_hydro_32_N"/>
</dbReference>
<comment type="caution">
    <text evidence="8">The sequence shown here is derived from an EMBL/GenBank/DDBJ whole genome shotgun (WGS) entry which is preliminary data.</text>
</comment>
<dbReference type="Pfam" id="PF08244">
    <property type="entry name" value="Glyco_hydro_32C"/>
    <property type="match status" value="1"/>
</dbReference>
<dbReference type="InterPro" id="IPR013320">
    <property type="entry name" value="ConA-like_dom_sf"/>
</dbReference>
<dbReference type="EMBL" id="BMOD01000013">
    <property type="protein sequence ID" value="GGJ43469.1"/>
    <property type="molecule type" value="Genomic_DNA"/>
</dbReference>
<dbReference type="PANTHER" id="PTHR42800:SF1">
    <property type="entry name" value="EXOINULINASE INUD (AFU_ORTHOLOGUE AFUA_5G00480)"/>
    <property type="match status" value="1"/>
</dbReference>
<comment type="similarity">
    <text evidence="1 4">Belongs to the glycosyl hydrolase 32 family.</text>
</comment>
<evidence type="ECO:0000256" key="5">
    <source>
        <dbReference type="SAM" id="SignalP"/>
    </source>
</evidence>
<dbReference type="InterPro" id="IPR001362">
    <property type="entry name" value="Glyco_hydro_32"/>
</dbReference>
<sequence length="679" mass="74714">MNRKPHLPLLTALLSLTLGSCATIAQPGNTFPLPRATYDEQWRPQVHFTPQRNWMNDPNGLVYLDGEYHLFFQHNPYGNVWGHMSWGHAVSKDLVHWEELPVAIPEAEDIAIFSGAAVYDRDNTSGLGTAAKPPLVAIFTGWNKSTNNQSQYLASSVDRGRTWTRYGKDPVLNIGSTESRDPKVFWHAESNQWIMVFAKAREHKVAIYGSKDLKTWTFLSDFGPLGSEGDVWEVPDLIQLPVDGNSSKKKWVMVVSVNGGSLYGGSGMQYFPGDFNGTTFTPDPLPAVTEPAGEVFADFEGADYGGWEKTGDAFGTGPAHGSLTGQSPVTGFKGSGLVNTFLNFDQGTGTLTSPEFTLNKPFITFLIGGGNHPGETAFNLIIDGKVVRSATGQDSEALRSKFFDVAEFKGKKARLQIVDSHTGGWGHILIDHIKFTEAVVNDMEFKTLWADFGKDFYAGVTYSNLPTDDKIWIGWLSNWQYAGQLPTYPWRNAQSFPRKLSLKTTPEGVRLFQEPIEALKNQRGARFSVQNLLVSKVNERLMSAAVRGKSLEVLLEVETASLQNVGLKLHQSSKEETVVSYSPLAERISLDRSKAGEGSFNIGFPEVHAAPLKDVGSTLKLHILLDTSSIEVFAEDGKVVFSDLTLSSPSSDGLELFSTGGDAVVKNLEVYELKSIWKK</sequence>
<evidence type="ECO:0000313" key="9">
    <source>
        <dbReference type="Proteomes" id="UP000632222"/>
    </source>
</evidence>